<proteinExistence type="predicted"/>
<protein>
    <submittedName>
        <fullName evidence="1">YueI family protein</fullName>
    </submittedName>
</protein>
<name>A0ABT4X772_9BACI</name>
<gene>
    <name evidence="1" type="ORF">PJ311_15840</name>
</gene>
<comment type="caution">
    <text evidence="1">The sequence shown here is derived from an EMBL/GenBank/DDBJ whole genome shotgun (WGS) entry which is preliminary data.</text>
</comment>
<accession>A0ABT4X772</accession>
<dbReference type="PIRSF" id="PIRSF034303">
    <property type="entry name" value="DUF1694"/>
    <property type="match status" value="1"/>
</dbReference>
<evidence type="ECO:0000313" key="1">
    <source>
        <dbReference type="EMBL" id="MDA7028045.1"/>
    </source>
</evidence>
<dbReference type="Pfam" id="PF07997">
    <property type="entry name" value="DUF1694"/>
    <property type="match status" value="1"/>
</dbReference>
<dbReference type="InterPro" id="IPR029064">
    <property type="entry name" value="Ribosomal_eL30-like_sf"/>
</dbReference>
<dbReference type="InterPro" id="IPR012543">
    <property type="entry name" value="DUF1694"/>
</dbReference>
<dbReference type="Proteomes" id="UP001211894">
    <property type="component" value="Unassembled WGS sequence"/>
</dbReference>
<dbReference type="EMBL" id="JAQKAB010000012">
    <property type="protein sequence ID" value="MDA7028045.1"/>
    <property type="molecule type" value="Genomic_DNA"/>
</dbReference>
<dbReference type="Gene3D" id="3.30.1330.30">
    <property type="match status" value="1"/>
</dbReference>
<dbReference type="RefSeq" id="WP_271341868.1">
    <property type="nucleotide sequence ID" value="NZ_JAQKAB010000012.1"/>
</dbReference>
<reference evidence="1 2" key="1">
    <citation type="submission" date="2023-01" db="EMBL/GenBank/DDBJ databases">
        <title>Bacillus changyiensis sp. nov., isolated from a coastal deposit.</title>
        <authorList>
            <person name="Xiao G."/>
            <person name="Lai Q."/>
            <person name="Hu Z."/>
            <person name="Shao Z."/>
        </authorList>
    </citation>
    <scope>NUCLEOTIDE SEQUENCE [LARGE SCALE GENOMIC DNA]</scope>
    <source>
        <strain evidence="1 2">CLL-7-23</strain>
    </source>
</reference>
<sequence length="134" mass="15235">MSDQSIDQYLQQGMYGARETKPDERRLFLGSLRERVVIALTKGQVLRSKSYEEVMTAIDSQKNVTLLLNGEIEYVRFSPYIKAANKQGIPFSMVADQQSDSPLGLVLVANKAIERESIYIQDDIFEQSILKKTE</sequence>
<keyword evidence="2" id="KW-1185">Reference proteome</keyword>
<dbReference type="SUPFAM" id="SSF160515">
    <property type="entry name" value="YueI-like"/>
    <property type="match status" value="1"/>
</dbReference>
<evidence type="ECO:0000313" key="2">
    <source>
        <dbReference type="Proteomes" id="UP001211894"/>
    </source>
</evidence>
<organism evidence="1 2">
    <name type="scientific">Bacillus changyiensis</name>
    <dbReference type="NCBI Taxonomy" id="3004103"/>
    <lineage>
        <taxon>Bacteria</taxon>
        <taxon>Bacillati</taxon>
        <taxon>Bacillota</taxon>
        <taxon>Bacilli</taxon>
        <taxon>Bacillales</taxon>
        <taxon>Bacillaceae</taxon>
        <taxon>Bacillus</taxon>
    </lineage>
</organism>